<dbReference type="EMBL" id="MF417873">
    <property type="protein sequence ID" value="ASN68137.1"/>
    <property type="molecule type" value="Genomic_DNA"/>
</dbReference>
<dbReference type="EMBL" id="MF417931">
    <property type="protein sequence ID" value="ASN71692.1"/>
    <property type="molecule type" value="Genomic_DNA"/>
</dbReference>
<proteinExistence type="predicted"/>
<gene>
    <name evidence="1" type="ORF">2AX2_14</name>
    <name evidence="3" type="ORF">3S7_14</name>
    <name evidence="2" type="ORF">7S5_18</name>
</gene>
<evidence type="ECO:0000313" key="2">
    <source>
        <dbReference type="EMBL" id="ASN68137.1"/>
    </source>
</evidence>
<sequence>MTITFSPIVYQQLRLDGFAASAALFYARKAKTSELMNLR</sequence>
<accession>A0A2H4IY80</accession>
<dbReference type="EMBL" id="MF417839">
    <property type="protein sequence ID" value="ASN67385.1"/>
    <property type="molecule type" value="Genomic_DNA"/>
</dbReference>
<evidence type="ECO:0000313" key="3">
    <source>
        <dbReference type="EMBL" id="ASN71692.1"/>
    </source>
</evidence>
<name>A0A2H4IY80_9CAUD</name>
<evidence type="ECO:0000313" key="1">
    <source>
        <dbReference type="EMBL" id="ASN67385.1"/>
    </source>
</evidence>
<protein>
    <submittedName>
        <fullName evidence="1">Uncharacterized protein</fullName>
    </submittedName>
</protein>
<reference evidence="1" key="1">
    <citation type="submission" date="2017-06" db="EMBL/GenBank/DDBJ databases">
        <title>Novel phages from South African skin metaviromes.</title>
        <authorList>
            <person name="van Zyl L.J."/>
            <person name="Abrahams Y."/>
            <person name="Stander E.A."/>
            <person name="Kirby B.M."/>
            <person name="Clavaud C."/>
            <person name="Farcet C."/>
            <person name="Breton L."/>
            <person name="Trindade M.I."/>
        </authorList>
    </citation>
    <scope>NUCLEOTIDE SEQUENCE</scope>
</reference>
<organism evidence="1">
    <name type="scientific">uncultured Caudovirales phage</name>
    <dbReference type="NCBI Taxonomy" id="2100421"/>
    <lineage>
        <taxon>Viruses</taxon>
        <taxon>Duplodnaviria</taxon>
        <taxon>Heunggongvirae</taxon>
        <taxon>Uroviricota</taxon>
        <taxon>Caudoviricetes</taxon>
        <taxon>Peduoviridae</taxon>
        <taxon>Maltschvirus</taxon>
        <taxon>Maltschvirus maltsch</taxon>
    </lineage>
</organism>